<evidence type="ECO:0000256" key="7">
    <source>
        <dbReference type="ARBA" id="ARBA00023274"/>
    </source>
</evidence>
<keyword evidence="5 9" id="KW-0694">RNA-binding</keyword>
<dbReference type="PANTHER" id="PTHR12834:SF12">
    <property type="entry name" value="SIGNAL RECOGNITION PARTICLE 9 KDA PROTEIN"/>
    <property type="match status" value="1"/>
</dbReference>
<dbReference type="GO" id="GO:0006614">
    <property type="term" value="P:SRP-dependent cotranslational protein targeting to membrane"/>
    <property type="evidence" value="ECO:0007669"/>
    <property type="project" value="InterPro"/>
</dbReference>
<evidence type="ECO:0000256" key="4">
    <source>
        <dbReference type="ARBA" id="ARBA00022490"/>
    </source>
</evidence>
<evidence type="ECO:0000313" key="15">
    <source>
        <dbReference type="EMBL" id="SVE81763.1"/>
    </source>
</evidence>
<dbReference type="Gene3D" id="3.30.720.10">
    <property type="entry name" value="Signal recognition particle alu RNA binding heterodimer, srp9/1"/>
    <property type="match status" value="1"/>
</dbReference>
<dbReference type="PIRSF" id="PIRSF017029">
    <property type="entry name" value="Signal_recog_particle_SRP9"/>
    <property type="match status" value="1"/>
</dbReference>
<dbReference type="InterPro" id="IPR039914">
    <property type="entry name" value="SRP9-like"/>
</dbReference>
<evidence type="ECO:0000313" key="16">
    <source>
        <dbReference type="EMBL" id="SVE82334.1"/>
    </source>
</evidence>
<feature type="domain" description="SRP9" evidence="10">
    <location>
        <begin position="4"/>
        <end position="73"/>
    </location>
</feature>
<evidence type="ECO:0000256" key="1">
    <source>
        <dbReference type="ARBA" id="ARBA00004496"/>
    </source>
</evidence>
<keyword evidence="17" id="KW-1185">Reference proteome</keyword>
<comment type="subcellular location">
    <subcellularLocation>
        <location evidence="1 9">Cytoplasm</location>
    </subcellularLocation>
</comment>
<dbReference type="GO" id="GO:0045900">
    <property type="term" value="P:negative regulation of translational elongation"/>
    <property type="evidence" value="ECO:0007669"/>
    <property type="project" value="InterPro"/>
</dbReference>
<evidence type="ECO:0000256" key="8">
    <source>
        <dbReference type="ARBA" id="ARBA00045462"/>
    </source>
</evidence>
<dbReference type="InterPro" id="IPR039432">
    <property type="entry name" value="SRP9_dom"/>
</dbReference>
<dbReference type="EMBL" id="LR010312">
    <property type="protein sequence ID" value="SVE79931.1"/>
    <property type="molecule type" value="mRNA"/>
</dbReference>
<dbReference type="GO" id="GO:0005786">
    <property type="term" value="C:signal recognition particle, endoplasmic reticulum targeting"/>
    <property type="evidence" value="ECO:0007669"/>
    <property type="project" value="UniProtKB-KW"/>
</dbReference>
<gene>
    <name evidence="12" type="primary">EOG090X0OQY</name>
    <name evidence="11" type="ORF">APZ42_013555</name>
</gene>
<reference evidence="12" key="2">
    <citation type="submission" date="2018-08" db="EMBL/GenBank/DDBJ databases">
        <authorList>
            <person name="Cornetti L."/>
        </authorList>
    </citation>
    <scope>NUCLEOTIDE SEQUENCE</scope>
    <source>
        <strain evidence="12">CA-CH-1</strain>
        <strain evidence="13">CH-H-1</strain>
        <strain evidence="14">FR-SA-1</strain>
        <strain evidence="15">GB-EK1-32</strain>
        <strain evidence="16">MN-DM1-1</strain>
    </source>
</reference>
<evidence type="ECO:0000256" key="9">
    <source>
        <dbReference type="PIRNR" id="PIRNR017029"/>
    </source>
</evidence>
<dbReference type="EMBL" id="LR010943">
    <property type="protein sequence ID" value="SVE80562.1"/>
    <property type="molecule type" value="mRNA"/>
</dbReference>
<reference evidence="11 17" key="1">
    <citation type="submission" date="2016-03" db="EMBL/GenBank/DDBJ databases">
        <title>EvidentialGene: Evidence-directed Construction of Genes on Genomes.</title>
        <authorList>
            <person name="Gilbert D.G."/>
            <person name="Choi J.-H."/>
            <person name="Mockaitis K."/>
            <person name="Colbourne J."/>
            <person name="Pfrender M."/>
        </authorList>
    </citation>
    <scope>NUCLEOTIDE SEQUENCE [LARGE SCALE GENOMIC DNA]</scope>
    <source>
        <strain evidence="11 17">Xinb3</strain>
        <tissue evidence="11">Complete organism</tissue>
    </source>
</reference>
<keyword evidence="7 9" id="KW-0687">Ribonucleoprotein</keyword>
<dbReference type="STRING" id="35525.A0A162QL24"/>
<evidence type="ECO:0000256" key="2">
    <source>
        <dbReference type="ARBA" id="ARBA00009193"/>
    </source>
</evidence>
<dbReference type="GO" id="GO:0008312">
    <property type="term" value="F:7S RNA binding"/>
    <property type="evidence" value="ECO:0007669"/>
    <property type="project" value="InterPro"/>
</dbReference>
<evidence type="ECO:0000313" key="14">
    <source>
        <dbReference type="EMBL" id="SVE81129.1"/>
    </source>
</evidence>
<dbReference type="EMBL" id="LR012715">
    <property type="protein sequence ID" value="SVE82334.1"/>
    <property type="molecule type" value="mRNA"/>
</dbReference>
<evidence type="ECO:0000256" key="3">
    <source>
        <dbReference type="ARBA" id="ARBA00020414"/>
    </source>
</evidence>
<dbReference type="EMBL" id="LRGB01000311">
    <property type="protein sequence ID" value="KZS19770.1"/>
    <property type="molecule type" value="Genomic_DNA"/>
</dbReference>
<dbReference type="FunFam" id="3.30.720.10:FF:000001">
    <property type="entry name" value="Signal recognition particle 9 kDa protein"/>
    <property type="match status" value="1"/>
</dbReference>
<accession>A0A162QL24</accession>
<sequence>MTFIKSWEDFEKAAEKLYLANPMKVRYTMKYRHIDGALVLKFTDDAVCLQYRTEVQQDLKKIDRFMTNLMRHMVSSDK</sequence>
<dbReference type="OrthoDB" id="360923at2759"/>
<organism evidence="11 17">
    <name type="scientific">Daphnia magna</name>
    <dbReference type="NCBI Taxonomy" id="35525"/>
    <lineage>
        <taxon>Eukaryota</taxon>
        <taxon>Metazoa</taxon>
        <taxon>Ecdysozoa</taxon>
        <taxon>Arthropoda</taxon>
        <taxon>Crustacea</taxon>
        <taxon>Branchiopoda</taxon>
        <taxon>Diplostraca</taxon>
        <taxon>Cladocera</taxon>
        <taxon>Anomopoda</taxon>
        <taxon>Daphniidae</taxon>
        <taxon>Daphnia</taxon>
    </lineage>
</organism>
<evidence type="ECO:0000313" key="13">
    <source>
        <dbReference type="EMBL" id="SVE80562.1"/>
    </source>
</evidence>
<evidence type="ECO:0000313" key="17">
    <source>
        <dbReference type="Proteomes" id="UP000076858"/>
    </source>
</evidence>
<proteinExistence type="evidence at transcript level"/>
<name>A0A162QL24_9CRUS</name>
<dbReference type="Pfam" id="PF05486">
    <property type="entry name" value="SRP9-21"/>
    <property type="match status" value="1"/>
</dbReference>
<dbReference type="EMBL" id="LR011510">
    <property type="protein sequence ID" value="SVE81129.1"/>
    <property type="molecule type" value="mRNA"/>
</dbReference>
<dbReference type="PANTHER" id="PTHR12834">
    <property type="entry name" value="SIGNAL RECOGNITION PARTICLE 9 KDA PROTEIN"/>
    <property type="match status" value="1"/>
</dbReference>
<keyword evidence="4 9" id="KW-0963">Cytoplasm</keyword>
<evidence type="ECO:0000259" key="10">
    <source>
        <dbReference type="Pfam" id="PF05486"/>
    </source>
</evidence>
<evidence type="ECO:0000313" key="12">
    <source>
        <dbReference type="EMBL" id="SVE79931.1"/>
    </source>
</evidence>
<evidence type="ECO:0000313" key="11">
    <source>
        <dbReference type="EMBL" id="KZS19770.1"/>
    </source>
</evidence>
<dbReference type="AlphaFoldDB" id="A0A162QL24"/>
<comment type="function">
    <text evidence="8 9">Component of the signal recognition particle (SRP) complex, a ribonucleoprotein complex that mediates the cotranslational targeting of secretory and membrane proteins to the endoplasmic reticulum (ER). SRP9 together with SRP14 and the Alu portion of the SRP RNA, constitutes the elongation arrest domain of SRP. The complex of SRP9 and SRP14 is required for SRP RNA binding.</text>
</comment>
<protein>
    <recommendedName>
        <fullName evidence="3 9">Signal recognition particle 9 kDa protein</fullName>
        <shortName evidence="9">SRP9</shortName>
    </recommendedName>
</protein>
<dbReference type="SUPFAM" id="SSF54762">
    <property type="entry name" value="Signal recognition particle alu RNA binding heterodimer, SRP9/14"/>
    <property type="match status" value="1"/>
</dbReference>
<dbReference type="GO" id="GO:0005829">
    <property type="term" value="C:cytosol"/>
    <property type="evidence" value="ECO:0007669"/>
    <property type="project" value="UniProtKB-ARBA"/>
</dbReference>
<evidence type="ECO:0000256" key="6">
    <source>
        <dbReference type="ARBA" id="ARBA00023135"/>
    </source>
</evidence>
<evidence type="ECO:0000256" key="5">
    <source>
        <dbReference type="ARBA" id="ARBA00022884"/>
    </source>
</evidence>
<comment type="similarity">
    <text evidence="2 9">Belongs to the SRP9 family.</text>
</comment>
<dbReference type="EMBL" id="LR012144">
    <property type="protein sequence ID" value="SVE81763.1"/>
    <property type="molecule type" value="mRNA"/>
</dbReference>
<dbReference type="Proteomes" id="UP000076858">
    <property type="component" value="Unassembled WGS sequence"/>
</dbReference>
<dbReference type="InterPro" id="IPR009018">
    <property type="entry name" value="Signal_recog_particle_SRP9/14"/>
</dbReference>
<keyword evidence="6 9" id="KW-0733">Signal recognition particle</keyword>
<dbReference type="InterPro" id="IPR008832">
    <property type="entry name" value="SRP9"/>
</dbReference>